<dbReference type="AlphaFoldDB" id="A0A1I2K0E5"/>
<evidence type="ECO:0000259" key="8">
    <source>
        <dbReference type="Pfam" id="PF00884"/>
    </source>
</evidence>
<dbReference type="InterPro" id="IPR050738">
    <property type="entry name" value="Sulfatase"/>
</dbReference>
<evidence type="ECO:0000313" key="9">
    <source>
        <dbReference type="EMBL" id="SFF58687.1"/>
    </source>
</evidence>
<evidence type="ECO:0000256" key="6">
    <source>
        <dbReference type="ARBA" id="ARBA00022837"/>
    </source>
</evidence>
<keyword evidence="6" id="KW-0106">Calcium</keyword>
<dbReference type="SUPFAM" id="SSF53649">
    <property type="entry name" value="Alkaline phosphatase-like"/>
    <property type="match status" value="1"/>
</dbReference>
<comment type="cofactor">
    <cofactor evidence="1">
        <name>Ca(2+)</name>
        <dbReference type="ChEBI" id="CHEBI:29108"/>
    </cofactor>
</comment>
<protein>
    <submittedName>
        <fullName evidence="9">Arylsulfatase A</fullName>
    </submittedName>
</protein>
<reference evidence="9 10" key="1">
    <citation type="submission" date="2016-10" db="EMBL/GenBank/DDBJ databases">
        <authorList>
            <person name="de Groot N.N."/>
        </authorList>
    </citation>
    <scope>NUCLEOTIDE SEQUENCE [LARGE SCALE GENOMIC DNA]</scope>
    <source>
        <strain evidence="9 10">CGMCC 1.9156</strain>
    </source>
</reference>
<evidence type="ECO:0000256" key="4">
    <source>
        <dbReference type="ARBA" id="ARBA00022729"/>
    </source>
</evidence>
<feature type="domain" description="Sulfatase N-terminal" evidence="8">
    <location>
        <begin position="29"/>
        <end position="386"/>
    </location>
</feature>
<keyword evidence="4 7" id="KW-0732">Signal</keyword>
<dbReference type="GO" id="GO:0004065">
    <property type="term" value="F:arylsulfatase activity"/>
    <property type="evidence" value="ECO:0007669"/>
    <property type="project" value="TreeGrafter"/>
</dbReference>
<dbReference type="GO" id="GO:0046872">
    <property type="term" value="F:metal ion binding"/>
    <property type="evidence" value="ECO:0007669"/>
    <property type="project" value="UniProtKB-KW"/>
</dbReference>
<dbReference type="PROSITE" id="PS51257">
    <property type="entry name" value="PROKAR_LIPOPROTEIN"/>
    <property type="match status" value="1"/>
</dbReference>
<comment type="similarity">
    <text evidence="2">Belongs to the sulfatase family.</text>
</comment>
<keyword evidence="10" id="KW-1185">Reference proteome</keyword>
<dbReference type="STRING" id="655355.SAMN05216283_11017"/>
<feature type="signal peptide" evidence="7">
    <location>
        <begin position="1"/>
        <end position="21"/>
    </location>
</feature>
<evidence type="ECO:0000313" key="10">
    <source>
        <dbReference type="Proteomes" id="UP000198964"/>
    </source>
</evidence>
<sequence length="513" mass="56940">MKLLKAYSGACLAAASLLAGCSEPEVQKPNIILFLVDDMGWQDTSVPFWKEKTAFNERYHTPGMERLASEGMLFTQAYASSVCSPTRVSLMSGMNAARHRVTNWTLRLNASVDAQHKLLEYPEWNVNGVQPVDSIENSIQATMLPQILKDNGYFTIHCGKAHFGAMTTPSANPLTCGFDVNIAGHAAGGLGSYLGEQNFGNKEKGVHTEPWGVPGLEKYHGDSIFITEALTIEAKKAMDQALSVEKPFYLYMAHYAVHIPLNADQRFYQKYLDLGLPESEAKYASMVEAMDKSLVDLMDYLDEKGIADNTIVLFMSDNGGFSLRPRAGELFTHNSPLQSGKGSAYEGGIREPMIVKWPGKVQPKSSCDDYLLIEDFFPSILEMAGVNDYQTVQTVDGKSFVPMLLNEGTTADGRDLFWHFPNNWGPTGPGIGATSTIRSGDWKLIYYYRDQHFELFNIPQDIGEKQNLVESNPEKVNELAQKLSDYLRSVDAQRPTLKATGKIVPWPDEARAL</sequence>
<evidence type="ECO:0000256" key="7">
    <source>
        <dbReference type="SAM" id="SignalP"/>
    </source>
</evidence>
<organism evidence="9 10">
    <name type="scientific">Sunxiuqinia elliptica</name>
    <dbReference type="NCBI Taxonomy" id="655355"/>
    <lineage>
        <taxon>Bacteria</taxon>
        <taxon>Pseudomonadati</taxon>
        <taxon>Bacteroidota</taxon>
        <taxon>Bacteroidia</taxon>
        <taxon>Marinilabiliales</taxon>
        <taxon>Prolixibacteraceae</taxon>
        <taxon>Sunxiuqinia</taxon>
    </lineage>
</organism>
<gene>
    <name evidence="9" type="ORF">SAMN05216283_11017</name>
</gene>
<name>A0A1I2K0E5_9BACT</name>
<keyword evidence="5" id="KW-0378">Hydrolase</keyword>
<dbReference type="CDD" id="cd16144">
    <property type="entry name" value="ARS_like"/>
    <property type="match status" value="1"/>
</dbReference>
<feature type="chain" id="PRO_5011733149" evidence="7">
    <location>
        <begin position="22"/>
        <end position="513"/>
    </location>
</feature>
<evidence type="ECO:0000256" key="5">
    <source>
        <dbReference type="ARBA" id="ARBA00022801"/>
    </source>
</evidence>
<evidence type="ECO:0000256" key="3">
    <source>
        <dbReference type="ARBA" id="ARBA00022723"/>
    </source>
</evidence>
<dbReference type="EMBL" id="FONW01000010">
    <property type="protein sequence ID" value="SFF58687.1"/>
    <property type="molecule type" value="Genomic_DNA"/>
</dbReference>
<proteinExistence type="inferred from homology"/>
<dbReference type="Gene3D" id="3.30.1120.10">
    <property type="match status" value="1"/>
</dbReference>
<dbReference type="Gene3D" id="3.40.720.10">
    <property type="entry name" value="Alkaline Phosphatase, subunit A"/>
    <property type="match status" value="1"/>
</dbReference>
<dbReference type="RefSeq" id="WP_093920890.1">
    <property type="nucleotide sequence ID" value="NZ_FONW01000010.1"/>
</dbReference>
<dbReference type="Pfam" id="PF00884">
    <property type="entry name" value="Sulfatase"/>
    <property type="match status" value="1"/>
</dbReference>
<dbReference type="PANTHER" id="PTHR42693:SF42">
    <property type="entry name" value="ARYLSULFATASE G"/>
    <property type="match status" value="1"/>
</dbReference>
<evidence type="ECO:0000256" key="2">
    <source>
        <dbReference type="ARBA" id="ARBA00008779"/>
    </source>
</evidence>
<dbReference type="Proteomes" id="UP000198964">
    <property type="component" value="Unassembled WGS sequence"/>
</dbReference>
<dbReference type="InterPro" id="IPR017850">
    <property type="entry name" value="Alkaline_phosphatase_core_sf"/>
</dbReference>
<evidence type="ECO:0000256" key="1">
    <source>
        <dbReference type="ARBA" id="ARBA00001913"/>
    </source>
</evidence>
<dbReference type="InterPro" id="IPR000917">
    <property type="entry name" value="Sulfatase_N"/>
</dbReference>
<accession>A0A1I2K0E5</accession>
<dbReference type="PANTHER" id="PTHR42693">
    <property type="entry name" value="ARYLSULFATASE FAMILY MEMBER"/>
    <property type="match status" value="1"/>
</dbReference>
<keyword evidence="3" id="KW-0479">Metal-binding</keyword>